<dbReference type="EMBL" id="CAJOBD010067325">
    <property type="protein sequence ID" value="CAF4401585.1"/>
    <property type="molecule type" value="Genomic_DNA"/>
</dbReference>
<reference evidence="1" key="1">
    <citation type="submission" date="2021-02" db="EMBL/GenBank/DDBJ databases">
        <authorList>
            <person name="Nowell W R."/>
        </authorList>
    </citation>
    <scope>NUCLEOTIDE SEQUENCE</scope>
</reference>
<proteinExistence type="predicted"/>
<organism evidence="1 2">
    <name type="scientific">Rotaria sordida</name>
    <dbReference type="NCBI Taxonomy" id="392033"/>
    <lineage>
        <taxon>Eukaryota</taxon>
        <taxon>Metazoa</taxon>
        <taxon>Spiralia</taxon>
        <taxon>Gnathifera</taxon>
        <taxon>Rotifera</taxon>
        <taxon>Eurotatoria</taxon>
        <taxon>Bdelloidea</taxon>
        <taxon>Philodinida</taxon>
        <taxon>Philodinidae</taxon>
        <taxon>Rotaria</taxon>
    </lineage>
</organism>
<feature type="non-terminal residue" evidence="1">
    <location>
        <position position="1"/>
    </location>
</feature>
<evidence type="ECO:0000313" key="2">
    <source>
        <dbReference type="Proteomes" id="UP000663836"/>
    </source>
</evidence>
<protein>
    <submittedName>
        <fullName evidence="1">Uncharacterized protein</fullName>
    </submittedName>
</protein>
<accession>A0A820P5N2</accession>
<dbReference type="Proteomes" id="UP000663836">
    <property type="component" value="Unassembled WGS sequence"/>
</dbReference>
<name>A0A820P5N2_9BILA</name>
<comment type="caution">
    <text evidence="1">The sequence shown here is derived from an EMBL/GenBank/DDBJ whole genome shotgun (WGS) entry which is preliminary data.</text>
</comment>
<sequence>YSSDRITQFIQQHVGNVVLERESAAELVYGIKRGESKQIERLINALDQNTQTIGINSYGLSMTTIEDVFLRLVDEENENEQTQHNTKRQLDDQSNRIFILHKTKI</sequence>
<dbReference type="AlphaFoldDB" id="A0A820P5N2"/>
<evidence type="ECO:0000313" key="1">
    <source>
        <dbReference type="EMBL" id="CAF4401585.1"/>
    </source>
</evidence>
<gene>
    <name evidence="1" type="ORF">JBS370_LOCUS43467</name>
</gene>